<evidence type="ECO:0000313" key="3">
    <source>
        <dbReference type="Proteomes" id="UP000054324"/>
    </source>
</evidence>
<proteinExistence type="predicted"/>
<dbReference type="CTD" id="20324689"/>
<dbReference type="AlphaFoldDB" id="A0A075A0Z2"/>
<feature type="compositionally biased region" description="Basic and acidic residues" evidence="1">
    <location>
        <begin position="77"/>
        <end position="91"/>
    </location>
</feature>
<evidence type="ECO:0000313" key="2">
    <source>
        <dbReference type="EMBL" id="KER21079.1"/>
    </source>
</evidence>
<dbReference type="KEGG" id="ovi:T265_10521"/>
<dbReference type="Proteomes" id="UP000054324">
    <property type="component" value="Unassembled WGS sequence"/>
</dbReference>
<accession>A0A075A0Z2</accession>
<organism evidence="2 3">
    <name type="scientific">Opisthorchis viverrini</name>
    <name type="common">Southeast Asian liver fluke</name>
    <dbReference type="NCBI Taxonomy" id="6198"/>
    <lineage>
        <taxon>Eukaryota</taxon>
        <taxon>Metazoa</taxon>
        <taxon>Spiralia</taxon>
        <taxon>Lophotrochozoa</taxon>
        <taxon>Platyhelminthes</taxon>
        <taxon>Trematoda</taxon>
        <taxon>Digenea</taxon>
        <taxon>Opisthorchiida</taxon>
        <taxon>Opisthorchiata</taxon>
        <taxon>Opisthorchiidae</taxon>
        <taxon>Opisthorchis</taxon>
    </lineage>
</organism>
<dbReference type="EMBL" id="KL596996">
    <property type="protein sequence ID" value="KER21079.1"/>
    <property type="molecule type" value="Genomic_DNA"/>
</dbReference>
<dbReference type="RefSeq" id="XP_009175179.1">
    <property type="nucleotide sequence ID" value="XM_009176915.1"/>
</dbReference>
<feature type="region of interest" description="Disordered" evidence="1">
    <location>
        <begin position="77"/>
        <end position="96"/>
    </location>
</feature>
<evidence type="ECO:0000256" key="1">
    <source>
        <dbReference type="SAM" id="MobiDB-lite"/>
    </source>
</evidence>
<sequence length="179" mass="20220">MRTVVGAAVAHGERKEAFAAQLLIRKYQQILQSDSTNSAKDLTFRETQGEFTRKHTTYMPPSSVVSPLQWQSTETTHKVAENSSTAHDRFRPSWGSSGRRSPRVSVNLIFYLNSNGTGCDKYPQLCSFDLKAVVTRQLWMDTTVMDASENEKGGGRNKTYFSDRVSVWLKFKTSDGCFF</sequence>
<reference evidence="2 3" key="1">
    <citation type="submission" date="2013-11" db="EMBL/GenBank/DDBJ databases">
        <title>Opisthorchis viverrini - life in the bile duct.</title>
        <authorList>
            <person name="Young N.D."/>
            <person name="Nagarajan N."/>
            <person name="Lin S.J."/>
            <person name="Korhonen P.K."/>
            <person name="Jex A.R."/>
            <person name="Hall R.S."/>
            <person name="Safavi-Hemami H."/>
            <person name="Kaewkong W."/>
            <person name="Bertrand D."/>
            <person name="Gao S."/>
            <person name="Seet Q."/>
            <person name="Wongkham S."/>
            <person name="Teh B.T."/>
            <person name="Wongkham C."/>
            <person name="Intapan P.M."/>
            <person name="Maleewong W."/>
            <person name="Yang X."/>
            <person name="Hu M."/>
            <person name="Wang Z."/>
            <person name="Hofmann A."/>
            <person name="Sternberg P.W."/>
            <person name="Tan P."/>
            <person name="Wang J."/>
            <person name="Gasser R.B."/>
        </authorList>
    </citation>
    <scope>NUCLEOTIDE SEQUENCE [LARGE SCALE GENOMIC DNA]</scope>
</reference>
<keyword evidence="3" id="KW-1185">Reference proteome</keyword>
<dbReference type="GeneID" id="20324689"/>
<protein>
    <submittedName>
        <fullName evidence="2">Uncharacterized protein</fullName>
    </submittedName>
</protein>
<gene>
    <name evidence="2" type="ORF">T265_10521</name>
</gene>
<name>A0A075A0Z2_OPIVI</name>